<organism evidence="2 3">
    <name type="scientific">Amycolatopsis bullii</name>
    <dbReference type="NCBI Taxonomy" id="941987"/>
    <lineage>
        <taxon>Bacteria</taxon>
        <taxon>Bacillati</taxon>
        <taxon>Actinomycetota</taxon>
        <taxon>Actinomycetes</taxon>
        <taxon>Pseudonocardiales</taxon>
        <taxon>Pseudonocardiaceae</taxon>
        <taxon>Amycolatopsis</taxon>
    </lineage>
</organism>
<dbReference type="RefSeq" id="WP_191306957.1">
    <property type="nucleotide sequence ID" value="NZ_BNAW01000003.1"/>
</dbReference>
<evidence type="ECO:0000313" key="3">
    <source>
        <dbReference type="Proteomes" id="UP000649955"/>
    </source>
</evidence>
<keyword evidence="3" id="KW-1185">Reference proteome</keyword>
<dbReference type="Proteomes" id="UP000649955">
    <property type="component" value="Unassembled WGS sequence"/>
</dbReference>
<keyword evidence="1" id="KW-0175">Coiled coil</keyword>
<dbReference type="InterPro" id="IPR011990">
    <property type="entry name" value="TPR-like_helical_dom_sf"/>
</dbReference>
<gene>
    <name evidence="2" type="ORF">GCM10017567_11280</name>
</gene>
<dbReference type="EMBL" id="BNAW01000003">
    <property type="protein sequence ID" value="GHF98341.1"/>
    <property type="molecule type" value="Genomic_DNA"/>
</dbReference>
<comment type="caution">
    <text evidence="2">The sequence shown here is derived from an EMBL/GenBank/DDBJ whole genome shotgun (WGS) entry which is preliminary data.</text>
</comment>
<accession>A0ABQ3K454</accession>
<proteinExistence type="predicted"/>
<dbReference type="Gene3D" id="1.25.40.10">
    <property type="entry name" value="Tetratricopeptide repeat domain"/>
    <property type="match status" value="1"/>
</dbReference>
<evidence type="ECO:0000256" key="1">
    <source>
        <dbReference type="SAM" id="Coils"/>
    </source>
</evidence>
<sequence length="730" mass="81206">MYALRELEHWRERQLDEYQRAQIIDRLDRQRLLDEYQRAQAIDRMDQQVSTMSELARSLAGVDESVGVMEADLARLTAVARSALPAIVEHVALSAKRLAGIEQMLASPNETAASELVRSGSYALASAAELSATGSSELADDWLEQAVADLTRAVEKYQYRPESWHLLALALKQQGDDEAAAVAFTRCALYAVTKAPKLAAWAILMAAGTLREDLDQPAQAAKLLGKYRKQLNRCAEIHLALAVHHDDPEALPQALELAPILAADARIAGVESVELDAAALCQHEDGPVARLRHLEKQICALAAAAEAGGLTGISTRVPPLTLPELGVDALLRAETHIPTAVVDANRLMDEVNASLQQLMDTAQKAEAADIEAKQELRRAIEKASNERDRREEEFRRALQDALLDDEILQARNAVTRAQEVVTAAWRASWEADAEFRRISDSADFVNLVAPQSSRSFRNNDGLWWNIWVDFTEARTFGHADTLRTTLAVQRKAVAEKLAAAQKAENDAQNSPPQAASDWLQAVQDAERTRHSAARAKEHLDAYLEELTEAQLAATKYRKGTWWTKHYKGLPGFPKRRLRADLQGAFDALPESHQQVLYRDEQRLAEQVDRLDQVVNQLRIDSELRTGEAEQAERRARQLVELAREAAQREVEQDHQRVEQIARDADHRARQGAEEACRLAEQKASETAEAVHRARDATLDLKQSLEAAITRATASRGRIVPSWGSWTDQLV</sequence>
<feature type="coiled-coil region" evidence="1">
    <location>
        <begin position="341"/>
        <end position="400"/>
    </location>
</feature>
<protein>
    <recommendedName>
        <fullName evidence="4">Exonuclease SbcC</fullName>
    </recommendedName>
</protein>
<dbReference type="SUPFAM" id="SSF48452">
    <property type="entry name" value="TPR-like"/>
    <property type="match status" value="1"/>
</dbReference>
<feature type="coiled-coil region" evidence="1">
    <location>
        <begin position="600"/>
        <end position="663"/>
    </location>
</feature>
<reference evidence="3" key="1">
    <citation type="journal article" date="2019" name="Int. J. Syst. Evol. Microbiol.">
        <title>The Global Catalogue of Microorganisms (GCM) 10K type strain sequencing project: providing services to taxonomists for standard genome sequencing and annotation.</title>
        <authorList>
            <consortium name="The Broad Institute Genomics Platform"/>
            <consortium name="The Broad Institute Genome Sequencing Center for Infectious Disease"/>
            <person name="Wu L."/>
            <person name="Ma J."/>
        </authorList>
    </citation>
    <scope>NUCLEOTIDE SEQUENCE [LARGE SCALE GENOMIC DNA]</scope>
    <source>
        <strain evidence="3">CGMCC 4.7680</strain>
    </source>
</reference>
<evidence type="ECO:0000313" key="2">
    <source>
        <dbReference type="EMBL" id="GHF98341.1"/>
    </source>
</evidence>
<name>A0ABQ3K454_9PSEU</name>
<evidence type="ECO:0008006" key="4">
    <source>
        <dbReference type="Google" id="ProtNLM"/>
    </source>
</evidence>